<comment type="similarity">
    <text evidence="2 11">Belongs to the glycosyltransferase 8 family.</text>
</comment>
<keyword evidence="9" id="KW-0325">Glycoprotein</keyword>
<evidence type="ECO:0000313" key="12">
    <source>
        <dbReference type="EMBL" id="PKA58404.1"/>
    </source>
</evidence>
<sequence>MKIMAINIPHLVDRANSKSSELGSDRHEIIGFLNQTLDRSICFIWGSSSRSNRPIAPSPMPRRPLAGLAALAALLALVAAAGDTTALAPGDVELPVFREAPAFRNGRGCAAAPTIHIAMTLDSTYLRGSLAGVLSVLQHASCPENVTFHFVATSPFLLLRRTLAASFPSLPFRIYRFDDALVRGKISFSVRRALDQPLNYARIYLADLLPCTVRRVIYFDSDLVVVDDVARLWSIDLASHVLGAPEYCHANFTAYFTDRFWSDPVFPRSLAGRARRPCYFNTGVMVMDLEKWRAGGYTRRLEGWMGVQKKAVRIYELGSLPPFLLVFAGAVRPVEHRWNQHGLGGDNVEGLCRDLHPGPVSLLHWSGKGKPWLRLDAGRPCPLDGLWAPYDLLQRRLGRDPFTVDV</sequence>
<gene>
    <name evidence="12" type="primary">GATL3</name>
    <name evidence="12" type="ORF">AXF42_Ash013910</name>
</gene>
<evidence type="ECO:0000256" key="1">
    <source>
        <dbReference type="ARBA" id="ARBA00004877"/>
    </source>
</evidence>
<dbReference type="GO" id="GO:0005794">
    <property type="term" value="C:Golgi apparatus"/>
    <property type="evidence" value="ECO:0007669"/>
    <property type="project" value="TreeGrafter"/>
</dbReference>
<dbReference type="InterPro" id="IPR002495">
    <property type="entry name" value="Glyco_trans_8"/>
</dbReference>
<dbReference type="EC" id="2.4.1.-" evidence="11"/>
<evidence type="ECO:0000256" key="6">
    <source>
        <dbReference type="ARBA" id="ARBA00022968"/>
    </source>
</evidence>
<dbReference type="Gene3D" id="3.90.550.10">
    <property type="entry name" value="Spore Coat Polysaccharide Biosynthesis Protein SpsA, Chain A"/>
    <property type="match status" value="1"/>
</dbReference>
<dbReference type="Pfam" id="PF01501">
    <property type="entry name" value="Glyco_transf_8"/>
    <property type="match status" value="1"/>
</dbReference>
<comment type="pathway">
    <text evidence="1">Glycan metabolism; pectin biosynthesis.</text>
</comment>
<dbReference type="Proteomes" id="UP000236161">
    <property type="component" value="Unassembled WGS sequence"/>
</dbReference>
<evidence type="ECO:0000256" key="3">
    <source>
        <dbReference type="ARBA" id="ARBA00022676"/>
    </source>
</evidence>
<keyword evidence="4 12" id="KW-0808">Transferase</keyword>
<dbReference type="OrthoDB" id="411524at2759"/>
<dbReference type="EMBL" id="KZ451953">
    <property type="protein sequence ID" value="PKA58404.1"/>
    <property type="molecule type" value="Genomic_DNA"/>
</dbReference>
<dbReference type="PANTHER" id="PTHR13778:SF13">
    <property type="entry name" value="GALACTURONOSYLTRANSFERASE-LIKE 3-RELATED"/>
    <property type="match status" value="1"/>
</dbReference>
<comment type="subcellular location">
    <subcellularLocation>
        <location evidence="10">Endomembrane system</location>
        <topology evidence="10">Single-pass type II membrane protein</topology>
    </subcellularLocation>
</comment>
<dbReference type="InterPro" id="IPR029044">
    <property type="entry name" value="Nucleotide-diphossugar_trans"/>
</dbReference>
<evidence type="ECO:0000256" key="9">
    <source>
        <dbReference type="ARBA" id="ARBA00023180"/>
    </source>
</evidence>
<name>A0A2I0AS73_9ASPA</name>
<accession>A0A2I0AS73</accession>
<evidence type="ECO:0000256" key="7">
    <source>
        <dbReference type="ARBA" id="ARBA00022989"/>
    </source>
</evidence>
<proteinExistence type="inferred from homology"/>
<evidence type="ECO:0000256" key="11">
    <source>
        <dbReference type="RuleBase" id="RU362027"/>
    </source>
</evidence>
<protein>
    <recommendedName>
        <fullName evidence="11">Hexosyltransferase</fullName>
        <ecNumber evidence="11">2.4.1.-</ecNumber>
    </recommendedName>
</protein>
<dbReference type="GO" id="GO:0016757">
    <property type="term" value="F:glycosyltransferase activity"/>
    <property type="evidence" value="ECO:0007669"/>
    <property type="project" value="UniProtKB-KW"/>
</dbReference>
<dbReference type="InterPro" id="IPR050748">
    <property type="entry name" value="Glycosyltrans_8_dom-fam"/>
</dbReference>
<dbReference type="AlphaFoldDB" id="A0A2I0AS73"/>
<keyword evidence="5" id="KW-0812">Transmembrane</keyword>
<dbReference type="PANTHER" id="PTHR13778">
    <property type="entry name" value="GLYCOSYLTRANSFERASE 8 DOMAIN-CONTAINING PROTEIN"/>
    <property type="match status" value="1"/>
</dbReference>
<keyword evidence="8" id="KW-0472">Membrane</keyword>
<keyword evidence="13" id="KW-1185">Reference proteome</keyword>
<keyword evidence="6" id="KW-0735">Signal-anchor</keyword>
<keyword evidence="3 12" id="KW-0328">Glycosyltransferase</keyword>
<organism evidence="12 13">
    <name type="scientific">Apostasia shenzhenica</name>
    <dbReference type="NCBI Taxonomy" id="1088818"/>
    <lineage>
        <taxon>Eukaryota</taxon>
        <taxon>Viridiplantae</taxon>
        <taxon>Streptophyta</taxon>
        <taxon>Embryophyta</taxon>
        <taxon>Tracheophyta</taxon>
        <taxon>Spermatophyta</taxon>
        <taxon>Magnoliopsida</taxon>
        <taxon>Liliopsida</taxon>
        <taxon>Asparagales</taxon>
        <taxon>Orchidaceae</taxon>
        <taxon>Apostasioideae</taxon>
        <taxon>Apostasia</taxon>
    </lineage>
</organism>
<reference evidence="12 13" key="1">
    <citation type="journal article" date="2017" name="Nature">
        <title>The Apostasia genome and the evolution of orchids.</title>
        <authorList>
            <person name="Zhang G.Q."/>
            <person name="Liu K.W."/>
            <person name="Li Z."/>
            <person name="Lohaus R."/>
            <person name="Hsiao Y.Y."/>
            <person name="Niu S.C."/>
            <person name="Wang J.Y."/>
            <person name="Lin Y.C."/>
            <person name="Xu Q."/>
            <person name="Chen L.J."/>
            <person name="Yoshida K."/>
            <person name="Fujiwara S."/>
            <person name="Wang Z.W."/>
            <person name="Zhang Y.Q."/>
            <person name="Mitsuda N."/>
            <person name="Wang M."/>
            <person name="Liu G.H."/>
            <person name="Pecoraro L."/>
            <person name="Huang H.X."/>
            <person name="Xiao X.J."/>
            <person name="Lin M."/>
            <person name="Wu X.Y."/>
            <person name="Wu W.L."/>
            <person name="Chen Y.Y."/>
            <person name="Chang S.B."/>
            <person name="Sakamoto S."/>
            <person name="Ohme-Takagi M."/>
            <person name="Yagi M."/>
            <person name="Zeng S.J."/>
            <person name="Shen C.Y."/>
            <person name="Yeh C.M."/>
            <person name="Luo Y.B."/>
            <person name="Tsai W.C."/>
            <person name="Van de Peer Y."/>
            <person name="Liu Z.J."/>
        </authorList>
    </citation>
    <scope>NUCLEOTIDE SEQUENCE [LARGE SCALE GENOMIC DNA]</scope>
    <source>
        <strain evidence="13">cv. Shenzhen</strain>
        <tissue evidence="12">Stem</tissue>
    </source>
</reference>
<evidence type="ECO:0000313" key="13">
    <source>
        <dbReference type="Proteomes" id="UP000236161"/>
    </source>
</evidence>
<keyword evidence="7" id="KW-1133">Transmembrane helix</keyword>
<dbReference type="SUPFAM" id="SSF53448">
    <property type="entry name" value="Nucleotide-diphospho-sugar transferases"/>
    <property type="match status" value="1"/>
</dbReference>
<evidence type="ECO:0000256" key="10">
    <source>
        <dbReference type="ARBA" id="ARBA00060399"/>
    </source>
</evidence>
<evidence type="ECO:0000256" key="8">
    <source>
        <dbReference type="ARBA" id="ARBA00023136"/>
    </source>
</evidence>
<evidence type="ECO:0000256" key="5">
    <source>
        <dbReference type="ARBA" id="ARBA00022692"/>
    </source>
</evidence>
<dbReference type="FunFam" id="3.90.550.10:FF:000024">
    <property type="entry name" value="Hexosyltransferase"/>
    <property type="match status" value="1"/>
</dbReference>
<evidence type="ECO:0000256" key="4">
    <source>
        <dbReference type="ARBA" id="ARBA00022679"/>
    </source>
</evidence>
<evidence type="ECO:0000256" key="2">
    <source>
        <dbReference type="ARBA" id="ARBA00006351"/>
    </source>
</evidence>